<evidence type="ECO:0000256" key="2">
    <source>
        <dbReference type="ARBA" id="ARBA00022450"/>
    </source>
</evidence>
<dbReference type="InterPro" id="IPR023213">
    <property type="entry name" value="CAT-like_dom_sf"/>
</dbReference>
<sequence length="609" mass="67409">LKAGAAYVPVDPEYPTERIGYMLRDSQAQVLLTQKRLQQRLLAAAQVVDDGETSNGCEGAGTEKADTEDADRKVASEALSGMGEVLLLDEESTYVERPEGNISRKETGQKSSNLAYVIYTSGSTGLPKGVMVEHRSVVNRLVWMQDEYGLTEADTVLQKTSIGFDVSVWEIFSTLQSGARLVMAIPGGHRDVQYLEEVIEANGVTVLNFVPSMLRAFLEQTRKGQFSSVRQIMCAGEELPPSLQSRCTRLLPKASLDNIYGPTEAGITFWKCDPIQKLARIPIGRPISNTRIYIVGSGSDITPVGVAGEICIGGDEVARGYLNRLELTAERFIPDPFSDEPDARMYRTGDLGYWRADGLIEFVGRNDFQVKIRGFRIELGEIEARLAKSPHVRDAVVVAKEDQLGDKRLVAYWVAREEQSEEALPDVERLRDHLKAELPEYMVPSAFVRLETMPLNTSGKVDRKALPAPDAEALVRHEYEAPQGPVEEVLAGIWQELLGVERVGRHDSFFDLGGHSLLAVQLMGRMRRELVQEVALKDFFAAPTIAEVAGSLAQADEALTAPVERADRTKELALSWAQQRLWFLEQLEDLGAAYHIPAVLRLQGELDKG</sequence>
<feature type="domain" description="Carrier" evidence="4">
    <location>
        <begin position="481"/>
        <end position="556"/>
    </location>
</feature>
<dbReference type="GO" id="GO:0072330">
    <property type="term" value="P:monocarboxylic acid biosynthetic process"/>
    <property type="evidence" value="ECO:0007669"/>
    <property type="project" value="UniProtKB-ARBA"/>
</dbReference>
<dbReference type="FunFam" id="3.40.50.980:FF:000002">
    <property type="entry name" value="Enterobactin synthetase component F"/>
    <property type="match status" value="1"/>
</dbReference>
<dbReference type="GO" id="GO:0031177">
    <property type="term" value="F:phosphopantetheine binding"/>
    <property type="evidence" value="ECO:0007669"/>
    <property type="project" value="InterPro"/>
</dbReference>
<dbReference type="Gene3D" id="3.30.559.10">
    <property type="entry name" value="Chloramphenicol acetyltransferase-like domain"/>
    <property type="match status" value="1"/>
</dbReference>
<dbReference type="CDD" id="cd05930">
    <property type="entry name" value="A_NRPS"/>
    <property type="match status" value="1"/>
</dbReference>
<dbReference type="PROSITE" id="PS00455">
    <property type="entry name" value="AMP_BINDING"/>
    <property type="match status" value="1"/>
</dbReference>
<dbReference type="InterPro" id="IPR000873">
    <property type="entry name" value="AMP-dep_synth/lig_dom"/>
</dbReference>
<comment type="caution">
    <text evidence="5">The sequence shown here is derived from an EMBL/GenBank/DDBJ whole genome shotgun (WGS) entry which is preliminary data.</text>
</comment>
<keyword evidence="6" id="KW-1185">Reference proteome</keyword>
<dbReference type="SUPFAM" id="SSF52777">
    <property type="entry name" value="CoA-dependent acyltransferases"/>
    <property type="match status" value="1"/>
</dbReference>
<comment type="cofactor">
    <cofactor evidence="1">
        <name>pantetheine 4'-phosphate</name>
        <dbReference type="ChEBI" id="CHEBI:47942"/>
    </cofactor>
</comment>
<dbReference type="Proteomes" id="UP000270261">
    <property type="component" value="Unassembled WGS sequence"/>
</dbReference>
<dbReference type="FunFam" id="3.30.300.30:FF:000010">
    <property type="entry name" value="Enterobactin synthetase component F"/>
    <property type="match status" value="1"/>
</dbReference>
<evidence type="ECO:0000256" key="1">
    <source>
        <dbReference type="ARBA" id="ARBA00001957"/>
    </source>
</evidence>
<protein>
    <submittedName>
        <fullName evidence="5">Amino acid adenylation domain-containing protein</fullName>
    </submittedName>
</protein>
<dbReference type="PANTHER" id="PTHR45527">
    <property type="entry name" value="NONRIBOSOMAL PEPTIDE SYNTHETASE"/>
    <property type="match status" value="1"/>
</dbReference>
<keyword evidence="2" id="KW-0596">Phosphopantetheine</keyword>
<dbReference type="InterPro" id="IPR036736">
    <property type="entry name" value="ACP-like_sf"/>
</dbReference>
<dbReference type="InterPro" id="IPR010071">
    <property type="entry name" value="AA_adenyl_dom"/>
</dbReference>
<evidence type="ECO:0000259" key="4">
    <source>
        <dbReference type="PROSITE" id="PS50075"/>
    </source>
</evidence>
<dbReference type="OrthoDB" id="6297021at2"/>
<dbReference type="Gene3D" id="3.30.300.30">
    <property type="match status" value="1"/>
</dbReference>
<dbReference type="GO" id="GO:0043041">
    <property type="term" value="P:amino acid activation for nonribosomal peptide biosynthetic process"/>
    <property type="evidence" value="ECO:0007669"/>
    <property type="project" value="TreeGrafter"/>
</dbReference>
<feature type="non-terminal residue" evidence="5">
    <location>
        <position position="1"/>
    </location>
</feature>
<dbReference type="Pfam" id="PF00501">
    <property type="entry name" value="AMP-binding"/>
    <property type="match status" value="1"/>
</dbReference>
<feature type="non-terminal residue" evidence="5">
    <location>
        <position position="609"/>
    </location>
</feature>
<dbReference type="InterPro" id="IPR020806">
    <property type="entry name" value="PKS_PP-bd"/>
</dbReference>
<evidence type="ECO:0000256" key="3">
    <source>
        <dbReference type="ARBA" id="ARBA00022553"/>
    </source>
</evidence>
<evidence type="ECO:0000313" key="5">
    <source>
        <dbReference type="EMBL" id="RRN43392.1"/>
    </source>
</evidence>
<dbReference type="GO" id="GO:0044550">
    <property type="term" value="P:secondary metabolite biosynthetic process"/>
    <property type="evidence" value="ECO:0007669"/>
    <property type="project" value="TreeGrafter"/>
</dbReference>
<dbReference type="RefSeq" id="WP_125096922.1">
    <property type="nucleotide sequence ID" value="NZ_RRUE01000007.1"/>
</dbReference>
<dbReference type="GO" id="GO:0005829">
    <property type="term" value="C:cytosol"/>
    <property type="evidence" value="ECO:0007669"/>
    <property type="project" value="TreeGrafter"/>
</dbReference>
<dbReference type="PANTHER" id="PTHR45527:SF1">
    <property type="entry name" value="FATTY ACID SYNTHASE"/>
    <property type="match status" value="1"/>
</dbReference>
<proteinExistence type="predicted"/>
<dbReference type="PROSITE" id="PS50075">
    <property type="entry name" value="CARRIER"/>
    <property type="match status" value="1"/>
</dbReference>
<evidence type="ECO:0000313" key="6">
    <source>
        <dbReference type="Proteomes" id="UP000270261"/>
    </source>
</evidence>
<dbReference type="AlphaFoldDB" id="A0A3R8MRH3"/>
<dbReference type="InterPro" id="IPR042099">
    <property type="entry name" value="ANL_N_sf"/>
</dbReference>
<reference evidence="5 6" key="1">
    <citation type="submission" date="2018-11" db="EMBL/GenBank/DDBJ databases">
        <title>Genome sequencing of Lautropia sp. KCOM 2505 (= ChDC F240).</title>
        <authorList>
            <person name="Kook J.-K."/>
            <person name="Park S.-N."/>
            <person name="Lim Y.K."/>
        </authorList>
    </citation>
    <scope>NUCLEOTIDE SEQUENCE [LARGE SCALE GENOMIC DNA]</scope>
    <source>
        <strain evidence="5 6">KCOM 2505</strain>
    </source>
</reference>
<dbReference type="InterPro" id="IPR045851">
    <property type="entry name" value="AMP-bd_C_sf"/>
</dbReference>
<dbReference type="FunFam" id="1.10.1200.10:FF:000016">
    <property type="entry name" value="Non-ribosomal peptide synthase"/>
    <property type="match status" value="1"/>
</dbReference>
<dbReference type="EMBL" id="RRUE01000007">
    <property type="protein sequence ID" value="RRN43392.1"/>
    <property type="molecule type" value="Genomic_DNA"/>
</dbReference>
<dbReference type="InterPro" id="IPR009081">
    <property type="entry name" value="PP-bd_ACP"/>
</dbReference>
<dbReference type="Gene3D" id="1.10.1200.10">
    <property type="entry name" value="ACP-like"/>
    <property type="match status" value="1"/>
</dbReference>
<gene>
    <name evidence="5" type="ORF">EHV23_15090</name>
</gene>
<dbReference type="SUPFAM" id="SSF56801">
    <property type="entry name" value="Acetyl-CoA synthetase-like"/>
    <property type="match status" value="1"/>
</dbReference>
<name>A0A3R8MRH3_9BURK</name>
<dbReference type="SMART" id="SM00823">
    <property type="entry name" value="PKS_PP"/>
    <property type="match status" value="1"/>
</dbReference>
<dbReference type="Pfam" id="PF13193">
    <property type="entry name" value="AMP-binding_C"/>
    <property type="match status" value="1"/>
</dbReference>
<dbReference type="InterPro" id="IPR025110">
    <property type="entry name" value="AMP-bd_C"/>
</dbReference>
<keyword evidence="3" id="KW-0597">Phosphoprotein</keyword>
<dbReference type="FunFam" id="2.30.38.10:FF:000001">
    <property type="entry name" value="Non-ribosomal peptide synthetase PvdI"/>
    <property type="match status" value="1"/>
</dbReference>
<dbReference type="NCBIfam" id="TIGR01733">
    <property type="entry name" value="AA-adenyl-dom"/>
    <property type="match status" value="1"/>
</dbReference>
<accession>A0A3R8MRH3</accession>
<dbReference type="SUPFAM" id="SSF47336">
    <property type="entry name" value="ACP-like"/>
    <property type="match status" value="1"/>
</dbReference>
<dbReference type="InterPro" id="IPR020845">
    <property type="entry name" value="AMP-binding_CS"/>
</dbReference>
<organism evidence="5 6">
    <name type="scientific">Lautropia dentalis</name>
    <dbReference type="NCBI Taxonomy" id="2490857"/>
    <lineage>
        <taxon>Bacteria</taxon>
        <taxon>Pseudomonadati</taxon>
        <taxon>Pseudomonadota</taxon>
        <taxon>Betaproteobacteria</taxon>
        <taxon>Burkholderiales</taxon>
        <taxon>Burkholderiaceae</taxon>
        <taxon>Lautropia</taxon>
    </lineage>
</organism>
<dbReference type="Gene3D" id="3.40.50.12780">
    <property type="entry name" value="N-terminal domain of ligase-like"/>
    <property type="match status" value="1"/>
</dbReference>
<dbReference type="Pfam" id="PF00550">
    <property type="entry name" value="PP-binding"/>
    <property type="match status" value="1"/>
</dbReference>